<dbReference type="InterPro" id="IPR001769">
    <property type="entry name" value="Gingipain"/>
</dbReference>
<dbReference type="eggNOG" id="arCOG07760">
    <property type="taxonomic scope" value="Archaea"/>
</dbReference>
<dbReference type="Proteomes" id="UP000002593">
    <property type="component" value="Chromosome"/>
</dbReference>
<protein>
    <recommendedName>
        <fullName evidence="3">Gingipain domain-containing protein</fullName>
    </recommendedName>
</protein>
<feature type="domain" description="Gingipain" evidence="3">
    <location>
        <begin position="159"/>
        <end position="549"/>
    </location>
</feature>
<dbReference type="Pfam" id="PF01364">
    <property type="entry name" value="Peptidase_C25"/>
    <property type="match status" value="1"/>
</dbReference>
<dbReference type="GeneID" id="4781460"/>
<dbReference type="Gene3D" id="3.40.50.10390">
    <property type="entry name" value="Gingipain r, domain 1"/>
    <property type="match status" value="1"/>
</dbReference>
<dbReference type="HOGENOM" id="CLU_339704_0_0_2"/>
<dbReference type="RefSeq" id="WP_011821684.1">
    <property type="nucleotide sequence ID" value="NC_008818.1"/>
</dbReference>
<dbReference type="GO" id="GO:0008234">
    <property type="term" value="F:cysteine-type peptidase activity"/>
    <property type="evidence" value="ECO:0007669"/>
    <property type="project" value="InterPro"/>
</dbReference>
<dbReference type="GO" id="GO:0006508">
    <property type="term" value="P:proteolysis"/>
    <property type="evidence" value="ECO:0007669"/>
    <property type="project" value="InterPro"/>
</dbReference>
<gene>
    <name evidence="4" type="ordered locus">Hbut_0504</name>
</gene>
<reference evidence="4 5" key="1">
    <citation type="journal article" date="2007" name="Archaea">
        <title>The genome of Hyperthermus butylicus: a sulfur-reducing, peptide fermenting, neutrophilic Crenarchaeote growing up to 108 degrees C.</title>
        <authorList>
            <person name="Brugger K."/>
            <person name="Chen L."/>
            <person name="Stark M."/>
            <person name="Zibat A."/>
            <person name="Redder P."/>
            <person name="Ruepp A."/>
            <person name="Awayez M."/>
            <person name="She Q."/>
            <person name="Garrett R.A."/>
            <person name="Klenk H.P."/>
        </authorList>
    </citation>
    <scope>NUCLEOTIDE SEQUENCE [LARGE SCALE GENOMIC DNA]</scope>
    <source>
        <strain evidence="5">DSM 5456 / JCM 9403 / PLM1-5</strain>
    </source>
</reference>
<organism evidence="4 5">
    <name type="scientific">Hyperthermus butylicus (strain DSM 5456 / JCM 9403 / PLM1-5)</name>
    <dbReference type="NCBI Taxonomy" id="415426"/>
    <lineage>
        <taxon>Archaea</taxon>
        <taxon>Thermoproteota</taxon>
        <taxon>Thermoprotei</taxon>
        <taxon>Desulfurococcales</taxon>
        <taxon>Pyrodictiaceae</taxon>
        <taxon>Hyperthermus</taxon>
    </lineage>
</organism>
<dbReference type="AlphaFoldDB" id="A2BK55"/>
<keyword evidence="1" id="KW-0732">Signal</keyword>
<dbReference type="InterPro" id="IPR029030">
    <property type="entry name" value="Caspase-like_dom_sf"/>
</dbReference>
<accession>A2BK55</accession>
<evidence type="ECO:0000256" key="1">
    <source>
        <dbReference type="ARBA" id="ARBA00022729"/>
    </source>
</evidence>
<dbReference type="EnsemblBacteria" id="ABM80366">
    <property type="protein sequence ID" value="ABM80366"/>
    <property type="gene ID" value="Hbut_0504"/>
</dbReference>
<keyword evidence="2" id="KW-0472">Membrane</keyword>
<dbReference type="KEGG" id="hbu:Hbut_0504"/>
<evidence type="ECO:0000256" key="2">
    <source>
        <dbReference type="SAM" id="Phobius"/>
    </source>
</evidence>
<dbReference type="STRING" id="415426.Hbut_0504"/>
<dbReference type="SUPFAM" id="SSF52129">
    <property type="entry name" value="Caspase-like"/>
    <property type="match status" value="1"/>
</dbReference>
<keyword evidence="2" id="KW-0812">Transmembrane</keyword>
<name>A2BK55_HYPBU</name>
<dbReference type="EMBL" id="CP000493">
    <property type="protein sequence ID" value="ABM80366.1"/>
    <property type="molecule type" value="Genomic_DNA"/>
</dbReference>
<feature type="transmembrane region" description="Helical" evidence="2">
    <location>
        <begin position="812"/>
        <end position="831"/>
    </location>
</feature>
<feature type="transmembrane region" description="Helical" evidence="2">
    <location>
        <begin position="12"/>
        <end position="33"/>
    </location>
</feature>
<keyword evidence="5" id="KW-1185">Reference proteome</keyword>
<dbReference type="OrthoDB" id="15323at2157"/>
<sequence length="836" mass="89483">MVGEWFGGCIGVRIFMFVGLLLAIVAAVVQPIAAHATPGNNTARIVLEGVVGPNGYAAVYAELSYKACRVSGVEGAAKPALAAKPVLFAFAPDPALWQALNNIAVALPAQVQSTIAVEPAYDGVEVLAVVPGKPGSKVSVELSCLGSGIKTDEDDGPGMIIIVPDDTLVEMYAEDIAKLHREMGLNVRIVTTSYIYENYPEAELPSDVCRPGETAPEYNESLAAKIISFLREAVDAGVNYVLIIGGAAEVPPVYVCSPILSELVSPREAAIPSDYYYSDPDYDNYLELAVGRIPFTDALSLSMYVNSLKRWVEGGSWQNNMLLAGGAPFATSLMIGESAAEQAYTILSQLENTARNILGISFGNYLGQSFTSYIGLYGLYYLVAHGTGSAMLDYVPGGLWNYDFELKLSQAEILGGKPAVYLTPACRVGYWDYDLTQPPFIPPSIGVKLVSRGAAVAFIGYSRIAIEAITGIKGDKGLVRVELSGADAPLLLFMQHLPNAPTLGEAWRRAVNSYLLTPGSHYVAFMVEGEEEIGHLVSREAVYLGDPAAPNPWYQASNTTSTGWEAPQLQPPTGAVEVGVGFVAMPIAKYSEGDIWAFNPAANETVELRLEGSCPASVSALALYRVEGYVFIDMQELNVTTTSGDGYCVVMVNIKRDSPGLVRLVTLYNDGIGVYYFIAAGSYLENDTLQIRGLDILETIGDEPLIVEANGTVVSVLPGGATSMAIALEELPAGAYIVQVRPVHRYDLIYGGDIIAREMAKIAKLFQVEVSANPRGSEANSGGVQDSKLAGDESPLVDVSQDLHRGNEVYPVFYAAIAVSAVMPTAILLVWRRQRL</sequence>
<evidence type="ECO:0000313" key="4">
    <source>
        <dbReference type="EMBL" id="ABM80366.1"/>
    </source>
</evidence>
<evidence type="ECO:0000259" key="3">
    <source>
        <dbReference type="Pfam" id="PF01364"/>
    </source>
</evidence>
<keyword evidence="2" id="KW-1133">Transmembrane helix</keyword>
<dbReference type="InterPro" id="IPR029031">
    <property type="entry name" value="Gingipain_N_sf"/>
</dbReference>
<proteinExistence type="predicted"/>
<evidence type="ECO:0000313" key="5">
    <source>
        <dbReference type="Proteomes" id="UP000002593"/>
    </source>
</evidence>